<evidence type="ECO:0000313" key="9">
    <source>
        <dbReference type="Proteomes" id="UP000243081"/>
    </source>
</evidence>
<dbReference type="PANTHER" id="PTHR42718">
    <property type="entry name" value="MAJOR FACILITATOR SUPERFAMILY MULTIDRUG TRANSPORTER MFSC"/>
    <property type="match status" value="1"/>
</dbReference>
<feature type="transmembrane region" description="Helical" evidence="6">
    <location>
        <begin position="170"/>
        <end position="189"/>
    </location>
</feature>
<dbReference type="Gene3D" id="1.20.1250.20">
    <property type="entry name" value="MFS general substrate transporter like domains"/>
    <property type="match status" value="1"/>
</dbReference>
<dbReference type="GO" id="GO:0016020">
    <property type="term" value="C:membrane"/>
    <property type="evidence" value="ECO:0007669"/>
    <property type="project" value="UniProtKB-SubCell"/>
</dbReference>
<reference evidence="8 9" key="1">
    <citation type="submission" date="2016-03" db="EMBL/GenBank/DDBJ databases">
        <title>Fine-scale spatial genetic structure of a fungal parasite of coffee scale insects.</title>
        <authorList>
            <person name="Jackson D."/>
            <person name="Zemenick K.A."/>
            <person name="Malloure B."/>
            <person name="Quandt C.A."/>
            <person name="James T.Y."/>
        </authorList>
    </citation>
    <scope>NUCLEOTIDE SEQUENCE [LARGE SCALE GENOMIC DNA]</scope>
    <source>
        <strain evidence="8 9">UM487</strain>
    </source>
</reference>
<comment type="subcellular location">
    <subcellularLocation>
        <location evidence="1">Membrane</location>
        <topology evidence="1">Multi-pass membrane protein</topology>
    </subcellularLocation>
</comment>
<feature type="transmembrane region" description="Helical" evidence="6">
    <location>
        <begin position="354"/>
        <end position="375"/>
    </location>
</feature>
<evidence type="ECO:0000256" key="4">
    <source>
        <dbReference type="ARBA" id="ARBA00023136"/>
    </source>
</evidence>
<keyword evidence="2 6" id="KW-0812">Transmembrane</keyword>
<name>A0A179IB54_CORDF</name>
<evidence type="ECO:0000256" key="6">
    <source>
        <dbReference type="SAM" id="Phobius"/>
    </source>
</evidence>
<feature type="transmembrane region" description="Helical" evidence="6">
    <location>
        <begin position="268"/>
        <end position="288"/>
    </location>
</feature>
<feature type="transmembrane region" description="Helical" evidence="6">
    <location>
        <begin position="201"/>
        <end position="221"/>
    </location>
</feature>
<evidence type="ECO:0000256" key="1">
    <source>
        <dbReference type="ARBA" id="ARBA00004141"/>
    </source>
</evidence>
<protein>
    <recommendedName>
        <fullName evidence="7">Major facilitator superfamily (MFS) profile domain-containing protein</fullName>
    </recommendedName>
</protein>
<evidence type="ECO:0000256" key="3">
    <source>
        <dbReference type="ARBA" id="ARBA00022989"/>
    </source>
</evidence>
<evidence type="ECO:0000313" key="8">
    <source>
        <dbReference type="EMBL" id="OAQ99514.1"/>
    </source>
</evidence>
<dbReference type="InterPro" id="IPR011701">
    <property type="entry name" value="MFS"/>
</dbReference>
<dbReference type="Pfam" id="PF07690">
    <property type="entry name" value="MFS_1"/>
    <property type="match status" value="1"/>
</dbReference>
<proteinExistence type="predicted"/>
<feature type="transmembrane region" description="Helical" evidence="6">
    <location>
        <begin position="433"/>
        <end position="450"/>
    </location>
</feature>
<feature type="transmembrane region" description="Helical" evidence="6">
    <location>
        <begin position="380"/>
        <end position="398"/>
    </location>
</feature>
<dbReference type="GO" id="GO:0022857">
    <property type="term" value="F:transmembrane transporter activity"/>
    <property type="evidence" value="ECO:0007669"/>
    <property type="project" value="InterPro"/>
</dbReference>
<keyword evidence="3 6" id="KW-1133">Transmembrane helix</keyword>
<dbReference type="SUPFAM" id="SSF103473">
    <property type="entry name" value="MFS general substrate transporter"/>
    <property type="match status" value="1"/>
</dbReference>
<dbReference type="PANTHER" id="PTHR42718:SF10">
    <property type="entry name" value="TRANSPORTER, PUTATIVE (AFU_ORTHOLOGUE AFUA_8G06760)-RELATED"/>
    <property type="match status" value="1"/>
</dbReference>
<feature type="transmembrane region" description="Helical" evidence="6">
    <location>
        <begin position="111"/>
        <end position="128"/>
    </location>
</feature>
<gene>
    <name evidence="8" type="ORF">LLEC1_01701</name>
</gene>
<feature type="region of interest" description="Disordered" evidence="5">
    <location>
        <begin position="1"/>
        <end position="23"/>
    </location>
</feature>
<keyword evidence="4 6" id="KW-0472">Membrane</keyword>
<feature type="transmembrane region" description="Helical" evidence="6">
    <location>
        <begin position="309"/>
        <end position="328"/>
    </location>
</feature>
<dbReference type="EMBL" id="LUKN01002175">
    <property type="protein sequence ID" value="OAQ99514.1"/>
    <property type="molecule type" value="Genomic_DNA"/>
</dbReference>
<dbReference type="OMA" id="ITRSFPP"/>
<dbReference type="OrthoDB" id="2130629at2759"/>
<organism evidence="8 9">
    <name type="scientific">Cordyceps confragosa</name>
    <name type="common">Lecanicillium lecanii</name>
    <dbReference type="NCBI Taxonomy" id="2714763"/>
    <lineage>
        <taxon>Eukaryota</taxon>
        <taxon>Fungi</taxon>
        <taxon>Dikarya</taxon>
        <taxon>Ascomycota</taxon>
        <taxon>Pezizomycotina</taxon>
        <taxon>Sordariomycetes</taxon>
        <taxon>Hypocreomycetidae</taxon>
        <taxon>Hypocreales</taxon>
        <taxon>Cordycipitaceae</taxon>
        <taxon>Akanthomyces</taxon>
    </lineage>
</organism>
<dbReference type="AlphaFoldDB" id="A0A179IB54"/>
<sequence>MSNNTPDYGTIPCNATPGASTSVSAYNDTERELLRKDTDTHPTLPLLQTCTIMLSLSGAAFCSSMTSGLLTVCLPGIAVDLIIPEHLLLCLACGCCLLLAGSIADKVGDRSINLIGTATVAIAVLANGRARDGIGLIIFRAIQGLGAAMSLPTGVSIIARSLAPGRSRNIGFACLGVAQSLGYSIGLIVGGIVQEAVNWRLGYYVCAPIIAAFVVAAWTSIPPNKNQSVRTSLLSLITEIDWIGIVMLSMGFGLLSYTCAVMTRDATLLMPTLNMIAMAAGLLLIMASPRWMSRQVRLGRPALIPNSIWANRAFAAISLTVFLAWASLQSSELLASLFFQRVQLISPLEASIKLLPNVLTGFIVNLSTGLTVQYFASYKLMALASVVATVSPVIMAVIDPAWSYWVAGCWAVALAPVSIDGESLPDPIMYQDFTADLAPIVLFTIAHIVITDVFPADMHALAGGVFNTVSQLGTSLGMSLVAIVSNAVINGSEDPDKESPEA</sequence>
<dbReference type="Proteomes" id="UP000243081">
    <property type="component" value="Unassembled WGS sequence"/>
</dbReference>
<feature type="domain" description="Major facilitator superfamily (MFS) profile" evidence="7">
    <location>
        <begin position="43"/>
        <end position="502"/>
    </location>
</feature>
<feature type="transmembrane region" description="Helical" evidence="6">
    <location>
        <begin position="86"/>
        <end position="104"/>
    </location>
</feature>
<accession>A0A179IB54</accession>
<feature type="transmembrane region" description="Helical" evidence="6">
    <location>
        <begin position="134"/>
        <end position="158"/>
    </location>
</feature>
<dbReference type="InterPro" id="IPR036259">
    <property type="entry name" value="MFS_trans_sf"/>
</dbReference>
<dbReference type="PROSITE" id="PS50850">
    <property type="entry name" value="MFS"/>
    <property type="match status" value="1"/>
</dbReference>
<feature type="transmembrane region" description="Helical" evidence="6">
    <location>
        <begin position="233"/>
        <end position="256"/>
    </location>
</feature>
<dbReference type="InterPro" id="IPR020846">
    <property type="entry name" value="MFS_dom"/>
</dbReference>
<evidence type="ECO:0000256" key="5">
    <source>
        <dbReference type="SAM" id="MobiDB-lite"/>
    </source>
</evidence>
<comment type="caution">
    <text evidence="8">The sequence shown here is derived from an EMBL/GenBank/DDBJ whole genome shotgun (WGS) entry which is preliminary data.</text>
</comment>
<evidence type="ECO:0000256" key="2">
    <source>
        <dbReference type="ARBA" id="ARBA00022692"/>
    </source>
</evidence>
<evidence type="ECO:0000259" key="7">
    <source>
        <dbReference type="PROSITE" id="PS50850"/>
    </source>
</evidence>
<keyword evidence="9" id="KW-1185">Reference proteome</keyword>